<evidence type="ECO:0000313" key="1">
    <source>
        <dbReference type="EMBL" id="VBB41127.1"/>
    </source>
</evidence>
<name>A0A652ZZQ1_9SPIR</name>
<protein>
    <submittedName>
        <fullName evidence="1">Uncharacterized protein</fullName>
    </submittedName>
</protein>
<reference evidence="1" key="1">
    <citation type="submission" date="2018-07" db="EMBL/GenBank/DDBJ databases">
        <authorList>
            <consortium name="Genoscope - CEA"/>
            <person name="William W."/>
        </authorList>
    </citation>
    <scope>NUCLEOTIDE SEQUENCE</scope>
    <source>
        <strain evidence="1">IK1</strain>
    </source>
</reference>
<dbReference type="EMBL" id="UPXP01000035">
    <property type="protein sequence ID" value="VBB41127.1"/>
    <property type="molecule type" value="Genomic_DNA"/>
</dbReference>
<sequence>MARMRLGTTQNCVKACAKTLNEFACSRIGEERFRSLMYGFSVLMPAVRQNEELQLLRGKIAELEARLDRAGGPL</sequence>
<organism evidence="1">
    <name type="scientific">uncultured Spirochaetota bacterium</name>
    <dbReference type="NCBI Taxonomy" id="460511"/>
    <lineage>
        <taxon>Bacteria</taxon>
        <taxon>Pseudomonadati</taxon>
        <taxon>Spirochaetota</taxon>
        <taxon>environmental samples</taxon>
    </lineage>
</organism>
<accession>A0A652ZZQ1</accession>
<gene>
    <name evidence="1" type="ORF">TRIP_E60003</name>
</gene>
<dbReference type="AlphaFoldDB" id="A0A652ZZQ1"/>
<proteinExistence type="predicted"/>